<protein>
    <recommendedName>
        <fullName evidence="8">P53 and DNA damage-regulated protein 1</fullName>
    </recommendedName>
</protein>
<dbReference type="VEuPathDB" id="TriTrypDB:TcCLB.510259.40"/>
<dbReference type="OMA" id="NDTENLW"/>
<dbReference type="VEuPathDB" id="TriTrypDB:C4B63_13g231c"/>
<dbReference type="Proteomes" id="UP000246078">
    <property type="component" value="Unassembled WGS sequence"/>
</dbReference>
<dbReference type="PANTHER" id="PTHR21162:SF0">
    <property type="entry name" value="P53 AND DNA DAMAGE-REGULATED PROTEIN 1"/>
    <property type="match status" value="1"/>
</dbReference>
<evidence type="ECO:0008006" key="8">
    <source>
        <dbReference type="Google" id="ProtNLM"/>
    </source>
</evidence>
<accession>A0A2V2VUI3</accession>
<dbReference type="VEuPathDB" id="TriTrypDB:TcG_01172"/>
<dbReference type="CDD" id="cd22860">
    <property type="entry name" value="PDRG1"/>
    <property type="match status" value="1"/>
</dbReference>
<comment type="subcellular location">
    <subcellularLocation>
        <location evidence="1">Cytoplasm</location>
    </subcellularLocation>
</comment>
<proteinExistence type="predicted"/>
<dbReference type="VEuPathDB" id="TriTrypDB:TCDM_14217"/>
<evidence type="ECO:0000313" key="5">
    <source>
        <dbReference type="EMBL" id="PWV20027.1"/>
    </source>
</evidence>
<dbReference type="OrthoDB" id="20282at2759"/>
<evidence type="ECO:0000256" key="1">
    <source>
        <dbReference type="ARBA" id="ARBA00004496"/>
    </source>
</evidence>
<dbReference type="VEuPathDB" id="TriTrypDB:TcYC6_0078570"/>
<dbReference type="Proteomes" id="UP000246121">
    <property type="component" value="Unassembled WGS sequence"/>
</dbReference>
<dbReference type="EMBL" id="PRFC01000007">
    <property type="protein sequence ID" value="PWV20027.1"/>
    <property type="molecule type" value="Genomic_DNA"/>
</dbReference>
<keyword evidence="3" id="KW-0143">Chaperone</keyword>
<dbReference type="SMR" id="A0A2V2VUI3"/>
<dbReference type="GO" id="GO:0005737">
    <property type="term" value="C:cytoplasm"/>
    <property type="evidence" value="ECO:0007669"/>
    <property type="project" value="UniProtKB-SubCell"/>
</dbReference>
<evidence type="ECO:0000313" key="7">
    <source>
        <dbReference type="Proteomes" id="UP000246121"/>
    </source>
</evidence>
<dbReference type="VEuPathDB" id="TriTrypDB:TcBrA4_0005190"/>
<organism evidence="4 7">
    <name type="scientific">Trypanosoma cruzi</name>
    <dbReference type="NCBI Taxonomy" id="5693"/>
    <lineage>
        <taxon>Eukaryota</taxon>
        <taxon>Discoba</taxon>
        <taxon>Euglenozoa</taxon>
        <taxon>Kinetoplastea</taxon>
        <taxon>Metakinetoplastina</taxon>
        <taxon>Trypanosomatida</taxon>
        <taxon>Trypanosomatidae</taxon>
        <taxon>Trypanosoma</taxon>
        <taxon>Schizotrypanum</taxon>
    </lineage>
</organism>
<dbReference type="PANTHER" id="PTHR21162">
    <property type="entry name" value="P53 AND DNA DAMAGE-REGULATED PROTEIN"/>
    <property type="match status" value="1"/>
</dbReference>
<dbReference type="VEuPathDB" id="TriTrypDB:TcCL_NonESM03360"/>
<evidence type="ECO:0000256" key="2">
    <source>
        <dbReference type="ARBA" id="ARBA00022490"/>
    </source>
</evidence>
<evidence type="ECO:0000313" key="4">
    <source>
        <dbReference type="EMBL" id="PWU97983.1"/>
    </source>
</evidence>
<dbReference type="AlphaFoldDB" id="A0A2V2VUI3"/>
<dbReference type="VEuPathDB" id="TriTrypDB:C3747_7g375c"/>
<sequence length="122" mass="13893">MNCDATRGAILEHTVEELAEAKQYLIDLDRRQHQYREAKRVLRNYNASDDVWLLCSGRVFVKSNLGHKGTVTYLSWKISTGEKEIKNGREELKAKVAFLAELEGPDQALSKLLKGFELRSAI</sequence>
<dbReference type="VEuPathDB" id="TriTrypDB:TcCLB.509215.30"/>
<gene>
    <name evidence="5" type="ORF">C3747_7g375c</name>
    <name evidence="4" type="ORF">C4B63_13g231c</name>
</gene>
<dbReference type="VEuPathDB" id="TriTrypDB:BCY84_16302"/>
<name>A0A2V2VUI3_TRYCR</name>
<keyword evidence="2" id="KW-0963">Cytoplasm</keyword>
<dbReference type="EMBL" id="PRFA01000013">
    <property type="protein sequence ID" value="PWU97983.1"/>
    <property type="molecule type" value="Genomic_DNA"/>
</dbReference>
<reference evidence="6 7" key="1">
    <citation type="journal article" date="2018" name="Microb. Genom.">
        <title>Expanding an expanded genome: long-read sequencing of Trypanosoma cruzi.</title>
        <authorList>
            <person name="Berna L."/>
            <person name="Rodriguez M."/>
            <person name="Chiribao M.L."/>
            <person name="Parodi-Talice A."/>
            <person name="Pita S."/>
            <person name="Rijo G."/>
            <person name="Alvarez-Valin F."/>
            <person name="Robello C."/>
        </authorList>
    </citation>
    <scope>NUCLEOTIDE SEQUENCE [LARGE SCALE GENOMIC DNA]</scope>
    <source>
        <strain evidence="4 7">Dm28c</strain>
        <strain evidence="5 6">TCC</strain>
    </source>
</reference>
<comment type="caution">
    <text evidence="4">The sequence shown here is derived from an EMBL/GenBank/DDBJ whole genome shotgun (WGS) entry which is preliminary data.</text>
</comment>
<evidence type="ECO:0000256" key="3">
    <source>
        <dbReference type="ARBA" id="ARBA00023186"/>
    </source>
</evidence>
<evidence type="ECO:0000313" key="6">
    <source>
        <dbReference type="Proteomes" id="UP000246078"/>
    </source>
</evidence>
<dbReference type="InterPro" id="IPR030482">
    <property type="entry name" value="PDRG1"/>
</dbReference>